<sequence>MVFNVGIDVVEIERFKNMKRFDKFLERVFTQSELEYIRLKNYNIQTIAGYFAAKEAVAKALSTGIVFGFKDIEIQKYKNGCPKVVLYNRAKEICESLKIKNIVVSISHQKMVAVACAIAEKEG</sequence>
<protein>
    <recommendedName>
        <fullName evidence="8">Holo-[acyl-carrier-protein] synthase</fullName>
        <shortName evidence="8">Holo-ACP synthase</shortName>
        <ecNumber evidence="8">2.7.8.7</ecNumber>
    </recommendedName>
    <alternativeName>
        <fullName evidence="8">4'-phosphopantetheinyl transferase AcpS</fullName>
    </alternativeName>
</protein>
<evidence type="ECO:0000313" key="11">
    <source>
        <dbReference type="Proteomes" id="UP001164909"/>
    </source>
</evidence>
<keyword evidence="8" id="KW-0963">Cytoplasm</keyword>
<dbReference type="NCBIfam" id="TIGR00516">
    <property type="entry name" value="acpS"/>
    <property type="match status" value="1"/>
</dbReference>
<dbReference type="GO" id="GO:0008897">
    <property type="term" value="F:holo-[acyl-carrier-protein] synthase activity"/>
    <property type="evidence" value="ECO:0007669"/>
    <property type="project" value="UniProtKB-EC"/>
</dbReference>
<dbReference type="InterPro" id="IPR002582">
    <property type="entry name" value="ACPS"/>
</dbReference>
<comment type="similarity">
    <text evidence="8">Belongs to the P-Pant transferase superfamily. AcpS family.</text>
</comment>
<keyword evidence="4 8" id="KW-0276">Fatty acid metabolism</keyword>
<evidence type="ECO:0000256" key="3">
    <source>
        <dbReference type="ARBA" id="ARBA00022723"/>
    </source>
</evidence>
<dbReference type="InterPro" id="IPR008278">
    <property type="entry name" value="4-PPantetheinyl_Trfase_dom"/>
</dbReference>
<dbReference type="InterPro" id="IPR004568">
    <property type="entry name" value="Ppantetheine-prot_Trfase_dom"/>
</dbReference>
<dbReference type="NCBIfam" id="TIGR00556">
    <property type="entry name" value="pantethn_trn"/>
    <property type="match status" value="1"/>
</dbReference>
<evidence type="ECO:0000259" key="9">
    <source>
        <dbReference type="Pfam" id="PF01648"/>
    </source>
</evidence>
<dbReference type="Pfam" id="PF01648">
    <property type="entry name" value="ACPS"/>
    <property type="match status" value="1"/>
</dbReference>
<dbReference type="Proteomes" id="UP001164909">
    <property type="component" value="Chromosome"/>
</dbReference>
<reference evidence="10" key="1">
    <citation type="submission" date="2022-12" db="EMBL/GenBank/DDBJ databases">
        <authorList>
            <person name="Bing R.G."/>
            <person name="Willard D.J."/>
            <person name="Manesh M.J.H."/>
            <person name="Laemthong T."/>
            <person name="Crosby J.R."/>
            <person name="Kelly R.M."/>
        </authorList>
    </citation>
    <scope>NUCLEOTIDE SEQUENCE</scope>
    <source>
        <strain evidence="10">DSM 8990</strain>
    </source>
</reference>
<feature type="binding site" evidence="8">
    <location>
        <position position="8"/>
    </location>
    <ligand>
        <name>Mg(2+)</name>
        <dbReference type="ChEBI" id="CHEBI:18420"/>
    </ligand>
</feature>
<keyword evidence="11" id="KW-1185">Reference proteome</keyword>
<evidence type="ECO:0000256" key="5">
    <source>
        <dbReference type="ARBA" id="ARBA00022842"/>
    </source>
</evidence>
<comment type="cofactor">
    <cofactor evidence="8">
        <name>Mg(2+)</name>
        <dbReference type="ChEBI" id="CHEBI:18420"/>
    </cofactor>
</comment>
<organism evidence="10 11">
    <name type="scientific">Caldicellulosiruptor morganii</name>
    <dbReference type="NCBI Taxonomy" id="1387555"/>
    <lineage>
        <taxon>Bacteria</taxon>
        <taxon>Bacillati</taxon>
        <taxon>Bacillota</taxon>
        <taxon>Bacillota incertae sedis</taxon>
        <taxon>Caldicellulosiruptorales</taxon>
        <taxon>Caldicellulosiruptoraceae</taxon>
        <taxon>Caldicellulosiruptor</taxon>
    </lineage>
</organism>
<keyword evidence="5 8" id="KW-0460">Magnesium</keyword>
<feature type="domain" description="4'-phosphopantetheinyl transferase" evidence="9">
    <location>
        <begin position="5"/>
        <end position="100"/>
    </location>
</feature>
<feature type="binding site" evidence="8">
    <location>
        <position position="55"/>
    </location>
    <ligand>
        <name>Mg(2+)</name>
        <dbReference type="ChEBI" id="CHEBI:18420"/>
    </ligand>
</feature>
<proteinExistence type="inferred from homology"/>
<dbReference type="SUPFAM" id="SSF56214">
    <property type="entry name" value="4'-phosphopantetheinyl transferase"/>
    <property type="match status" value="1"/>
</dbReference>
<comment type="subcellular location">
    <subcellularLocation>
        <location evidence="8">Cytoplasm</location>
    </subcellularLocation>
</comment>
<dbReference type="EC" id="2.7.8.7" evidence="8"/>
<evidence type="ECO:0000256" key="6">
    <source>
        <dbReference type="ARBA" id="ARBA00023098"/>
    </source>
</evidence>
<dbReference type="InterPro" id="IPR037143">
    <property type="entry name" value="4-PPantetheinyl_Trfase_dom_sf"/>
</dbReference>
<keyword evidence="6 8" id="KW-0443">Lipid metabolism</keyword>
<keyword evidence="3 8" id="KW-0479">Metal-binding</keyword>
<evidence type="ECO:0000313" key="10">
    <source>
        <dbReference type="EMBL" id="WAM34537.1"/>
    </source>
</evidence>
<comment type="function">
    <text evidence="8">Transfers the 4'-phosphopantetheine moiety from coenzyme A to a Ser of acyl-carrier-protein.</text>
</comment>
<evidence type="ECO:0000256" key="2">
    <source>
        <dbReference type="ARBA" id="ARBA00022679"/>
    </source>
</evidence>
<evidence type="ECO:0000256" key="4">
    <source>
        <dbReference type="ARBA" id="ARBA00022832"/>
    </source>
</evidence>
<dbReference type="EMBL" id="CP113865">
    <property type="protein sequence ID" value="WAM34537.1"/>
    <property type="molecule type" value="Genomic_DNA"/>
</dbReference>
<dbReference type="RefSeq" id="WP_045169110.1">
    <property type="nucleotide sequence ID" value="NZ_CP113865.1"/>
</dbReference>
<keyword evidence="1 8" id="KW-0444">Lipid biosynthesis</keyword>
<dbReference type="HAMAP" id="MF_00101">
    <property type="entry name" value="AcpS"/>
    <property type="match status" value="1"/>
</dbReference>
<accession>A0ABY7BQF5</accession>
<evidence type="ECO:0000256" key="1">
    <source>
        <dbReference type="ARBA" id="ARBA00022516"/>
    </source>
</evidence>
<evidence type="ECO:0000256" key="8">
    <source>
        <dbReference type="HAMAP-Rule" id="MF_00101"/>
    </source>
</evidence>
<keyword evidence="2 8" id="KW-0808">Transferase</keyword>
<dbReference type="Gene3D" id="3.90.470.20">
    <property type="entry name" value="4'-phosphopantetheinyl transferase domain"/>
    <property type="match status" value="1"/>
</dbReference>
<evidence type="ECO:0000256" key="7">
    <source>
        <dbReference type="ARBA" id="ARBA00023160"/>
    </source>
</evidence>
<keyword evidence="7 8" id="KW-0275">Fatty acid biosynthesis</keyword>
<comment type="catalytic activity">
    <reaction evidence="8">
        <text>apo-[ACP] + CoA = holo-[ACP] + adenosine 3',5'-bisphosphate + H(+)</text>
        <dbReference type="Rhea" id="RHEA:12068"/>
        <dbReference type="Rhea" id="RHEA-COMP:9685"/>
        <dbReference type="Rhea" id="RHEA-COMP:9690"/>
        <dbReference type="ChEBI" id="CHEBI:15378"/>
        <dbReference type="ChEBI" id="CHEBI:29999"/>
        <dbReference type="ChEBI" id="CHEBI:57287"/>
        <dbReference type="ChEBI" id="CHEBI:58343"/>
        <dbReference type="ChEBI" id="CHEBI:64479"/>
        <dbReference type="EC" id="2.7.8.7"/>
    </reaction>
</comment>
<name>A0ABY7BQF5_9FIRM</name>
<gene>
    <name evidence="8 10" type="primary">acpS</name>
    <name evidence="10" type="ORF">OTK00_000749</name>
</gene>